<comment type="caution">
    <text evidence="2">The sequence shown here is derived from an EMBL/GenBank/DDBJ whole genome shotgun (WGS) entry which is preliminary data.</text>
</comment>
<reference evidence="2" key="2">
    <citation type="submission" date="2022-01" db="EMBL/GenBank/DDBJ databases">
        <authorList>
            <person name="Yamashiro T."/>
            <person name="Shiraishi A."/>
            <person name="Satake H."/>
            <person name="Nakayama K."/>
        </authorList>
    </citation>
    <scope>NUCLEOTIDE SEQUENCE</scope>
</reference>
<evidence type="ECO:0000313" key="3">
    <source>
        <dbReference type="Proteomes" id="UP001151760"/>
    </source>
</evidence>
<organism evidence="2 3">
    <name type="scientific">Tanacetum coccineum</name>
    <dbReference type="NCBI Taxonomy" id="301880"/>
    <lineage>
        <taxon>Eukaryota</taxon>
        <taxon>Viridiplantae</taxon>
        <taxon>Streptophyta</taxon>
        <taxon>Embryophyta</taxon>
        <taxon>Tracheophyta</taxon>
        <taxon>Spermatophyta</taxon>
        <taxon>Magnoliopsida</taxon>
        <taxon>eudicotyledons</taxon>
        <taxon>Gunneridae</taxon>
        <taxon>Pentapetalae</taxon>
        <taxon>asterids</taxon>
        <taxon>campanulids</taxon>
        <taxon>Asterales</taxon>
        <taxon>Asteraceae</taxon>
        <taxon>Asteroideae</taxon>
        <taxon>Anthemideae</taxon>
        <taxon>Anthemidinae</taxon>
        <taxon>Tanacetum</taxon>
    </lineage>
</organism>
<dbReference type="Proteomes" id="UP001151760">
    <property type="component" value="Unassembled WGS sequence"/>
</dbReference>
<feature type="compositionally biased region" description="Polar residues" evidence="1">
    <location>
        <begin position="1"/>
        <end position="10"/>
    </location>
</feature>
<feature type="non-terminal residue" evidence="2">
    <location>
        <position position="151"/>
    </location>
</feature>
<gene>
    <name evidence="2" type="ORF">Tco_1042696</name>
</gene>
<reference evidence="2" key="1">
    <citation type="journal article" date="2022" name="Int. J. Mol. Sci.">
        <title>Draft Genome of Tanacetum Coccineum: Genomic Comparison of Closely Related Tanacetum-Family Plants.</title>
        <authorList>
            <person name="Yamashiro T."/>
            <person name="Shiraishi A."/>
            <person name="Nakayama K."/>
            <person name="Satake H."/>
        </authorList>
    </citation>
    <scope>NUCLEOTIDE SEQUENCE</scope>
</reference>
<dbReference type="EMBL" id="BQNB010018582">
    <property type="protein sequence ID" value="GJT75971.1"/>
    <property type="molecule type" value="Genomic_DNA"/>
</dbReference>
<sequence length="151" mass="17573">MANGGQTCRKPSNLAGRHKDSKIEDEEWNKEDEEKKYEDNEDEKDDDEDEFEEEDEENEEEEDDDEAEVDDGEDAFFKPMKFIDDSDEHDSDYDRSPTLRSVKSLHRSLMHCLIKKNSKIKILKIITSVVMHDLVGLIDVVTNVEFSLCII</sequence>
<proteinExistence type="predicted"/>
<feature type="compositionally biased region" description="Acidic residues" evidence="1">
    <location>
        <begin position="39"/>
        <end position="74"/>
    </location>
</feature>
<accession>A0ABQ5GL81</accession>
<name>A0ABQ5GL81_9ASTR</name>
<feature type="region of interest" description="Disordered" evidence="1">
    <location>
        <begin position="1"/>
        <end position="97"/>
    </location>
</feature>
<protein>
    <submittedName>
        <fullName evidence="2">Uncharacterized protein</fullName>
    </submittedName>
</protein>
<evidence type="ECO:0000313" key="2">
    <source>
        <dbReference type="EMBL" id="GJT75971.1"/>
    </source>
</evidence>
<evidence type="ECO:0000256" key="1">
    <source>
        <dbReference type="SAM" id="MobiDB-lite"/>
    </source>
</evidence>
<keyword evidence="3" id="KW-1185">Reference proteome</keyword>